<reference evidence="1 2" key="1">
    <citation type="submission" date="2015-01" db="EMBL/GenBank/DDBJ databases">
        <title>Genome of allotetraploid Gossypium barbadense reveals genomic plasticity and fiber elongation in cotton evolution.</title>
        <authorList>
            <person name="Chen X."/>
            <person name="Liu X."/>
            <person name="Zhao B."/>
            <person name="Zheng H."/>
            <person name="Hu Y."/>
            <person name="Lu G."/>
            <person name="Yang C."/>
            <person name="Chen J."/>
            <person name="Shan C."/>
            <person name="Zhang L."/>
            <person name="Zhou Y."/>
            <person name="Wang L."/>
            <person name="Guo W."/>
            <person name="Bai Y."/>
            <person name="Ruan J."/>
            <person name="Shangguan X."/>
            <person name="Mao Y."/>
            <person name="Jiang J."/>
            <person name="Zhu Y."/>
            <person name="Lei J."/>
            <person name="Kang H."/>
            <person name="Chen S."/>
            <person name="He X."/>
            <person name="Wang R."/>
            <person name="Wang Y."/>
            <person name="Chen J."/>
            <person name="Wang L."/>
            <person name="Yu S."/>
            <person name="Wang B."/>
            <person name="Wei J."/>
            <person name="Song S."/>
            <person name="Lu X."/>
            <person name="Gao Z."/>
            <person name="Gu W."/>
            <person name="Deng X."/>
            <person name="Ma D."/>
            <person name="Wang S."/>
            <person name="Liang W."/>
            <person name="Fang L."/>
            <person name="Cai C."/>
            <person name="Zhu X."/>
            <person name="Zhou B."/>
            <person name="Zhang Y."/>
            <person name="Chen Z."/>
            <person name="Xu S."/>
            <person name="Zhu R."/>
            <person name="Wang S."/>
            <person name="Zhang T."/>
            <person name="Zhao G."/>
        </authorList>
    </citation>
    <scope>NUCLEOTIDE SEQUENCE [LARGE SCALE GENOMIC DNA]</scope>
    <source>
        <strain evidence="2">cv. Xinhai21</strain>
        <tissue evidence="1">Leaf</tissue>
    </source>
</reference>
<dbReference type="AlphaFoldDB" id="A0A2P5YVH0"/>
<proteinExistence type="predicted"/>
<dbReference type="Proteomes" id="UP000239757">
    <property type="component" value="Unassembled WGS sequence"/>
</dbReference>
<evidence type="ECO:0000313" key="2">
    <source>
        <dbReference type="Proteomes" id="UP000239757"/>
    </source>
</evidence>
<protein>
    <submittedName>
        <fullName evidence="1">Uncharacterized protein</fullName>
    </submittedName>
</protein>
<gene>
    <name evidence="1" type="ORF">GOBAR_AA01022</name>
</gene>
<dbReference type="EMBL" id="KZ662755">
    <property type="protein sequence ID" value="PPS19549.1"/>
    <property type="molecule type" value="Genomic_DNA"/>
</dbReference>
<evidence type="ECO:0000313" key="1">
    <source>
        <dbReference type="EMBL" id="PPS19549.1"/>
    </source>
</evidence>
<accession>A0A2P5YVH0</accession>
<sequence>MLTFKSRVGVVASCPHTRFGQTDSGPELLSVACAPAQRPRDTSSVIDTEQNGANLLCPVQILAHLVLPDKYKYSSCHYASYVDKTRYPMPYVPTMSIVVHPCADLRAGTLEVKLYRLCRHTARRIRNPIHSGVPTRCARLTTGRHSTLFKKI</sequence>
<name>A0A2P5YVH0_GOSBA</name>
<organism evidence="1 2">
    <name type="scientific">Gossypium barbadense</name>
    <name type="common">Sea Island cotton</name>
    <name type="synonym">Hibiscus barbadensis</name>
    <dbReference type="NCBI Taxonomy" id="3634"/>
    <lineage>
        <taxon>Eukaryota</taxon>
        <taxon>Viridiplantae</taxon>
        <taxon>Streptophyta</taxon>
        <taxon>Embryophyta</taxon>
        <taxon>Tracheophyta</taxon>
        <taxon>Spermatophyta</taxon>
        <taxon>Magnoliopsida</taxon>
        <taxon>eudicotyledons</taxon>
        <taxon>Gunneridae</taxon>
        <taxon>Pentapetalae</taxon>
        <taxon>rosids</taxon>
        <taxon>malvids</taxon>
        <taxon>Malvales</taxon>
        <taxon>Malvaceae</taxon>
        <taxon>Malvoideae</taxon>
        <taxon>Gossypium</taxon>
    </lineage>
</organism>